<protein>
    <submittedName>
        <fullName evidence="1">Uncharacterized protein</fullName>
    </submittedName>
</protein>
<proteinExistence type="predicted"/>
<organism evidence="1">
    <name type="scientific">marine sediment metagenome</name>
    <dbReference type="NCBI Taxonomy" id="412755"/>
    <lineage>
        <taxon>unclassified sequences</taxon>
        <taxon>metagenomes</taxon>
        <taxon>ecological metagenomes</taxon>
    </lineage>
</organism>
<evidence type="ECO:0000313" key="1">
    <source>
        <dbReference type="EMBL" id="KKK70841.1"/>
    </source>
</evidence>
<sequence>MVKSCKNCRTAKKEDFVPCASCDPTKTVEPLKKITTCSKCRTAKKADFKQCNKCFVKDQEEISDKLFCLIGCQDVKKLYKSVNKKGMVLILCDECVIKINNITPQEFKADLDTSEIHSYFASVEDQE</sequence>
<accession>A0A0F9AF43</accession>
<gene>
    <name evidence="1" type="ORF">LCGC14_2919940</name>
</gene>
<dbReference type="AlphaFoldDB" id="A0A0F9AF43"/>
<dbReference type="EMBL" id="LAZR01057999">
    <property type="protein sequence ID" value="KKK70841.1"/>
    <property type="molecule type" value="Genomic_DNA"/>
</dbReference>
<name>A0A0F9AF43_9ZZZZ</name>
<comment type="caution">
    <text evidence="1">The sequence shown here is derived from an EMBL/GenBank/DDBJ whole genome shotgun (WGS) entry which is preliminary data.</text>
</comment>
<reference evidence="1" key="1">
    <citation type="journal article" date="2015" name="Nature">
        <title>Complex archaea that bridge the gap between prokaryotes and eukaryotes.</title>
        <authorList>
            <person name="Spang A."/>
            <person name="Saw J.H."/>
            <person name="Jorgensen S.L."/>
            <person name="Zaremba-Niedzwiedzka K."/>
            <person name="Martijn J."/>
            <person name="Lind A.E."/>
            <person name="van Eijk R."/>
            <person name="Schleper C."/>
            <person name="Guy L."/>
            <person name="Ettema T.J."/>
        </authorList>
    </citation>
    <scope>NUCLEOTIDE SEQUENCE</scope>
</reference>